<dbReference type="GO" id="GO:0051726">
    <property type="term" value="P:regulation of cell cycle"/>
    <property type="evidence" value="ECO:0007669"/>
    <property type="project" value="InterPro"/>
</dbReference>
<dbReference type="InterPro" id="IPR044275">
    <property type="entry name" value="KRP"/>
</dbReference>
<feature type="domain" description="Cyclin-dependent kinase inhibitor" evidence="4">
    <location>
        <begin position="184"/>
        <end position="231"/>
    </location>
</feature>
<dbReference type="PANTHER" id="PTHR46776">
    <property type="entry name" value="CYCLIN-DEPENDENT KINASE INHIBITOR 4-RELATED"/>
    <property type="match status" value="1"/>
</dbReference>
<accession>A0A9D5C5Q5</accession>
<evidence type="ECO:0000256" key="3">
    <source>
        <dbReference type="SAM" id="MobiDB-lite"/>
    </source>
</evidence>
<dbReference type="Pfam" id="PF02234">
    <property type="entry name" value="CDI"/>
    <property type="match status" value="1"/>
</dbReference>
<dbReference type="InterPro" id="IPR003175">
    <property type="entry name" value="CDI_dom"/>
</dbReference>
<comment type="caution">
    <text evidence="5">The sequence shown here is derived from an EMBL/GenBank/DDBJ whole genome shotgun (WGS) entry which is preliminary data.</text>
</comment>
<feature type="region of interest" description="Disordered" evidence="3">
    <location>
        <begin position="1"/>
        <end position="121"/>
    </location>
</feature>
<dbReference type="GO" id="GO:0004861">
    <property type="term" value="F:cyclin-dependent protein serine/threonine kinase inhibitor activity"/>
    <property type="evidence" value="ECO:0007669"/>
    <property type="project" value="InterPro"/>
</dbReference>
<dbReference type="OrthoDB" id="6373236at2759"/>
<evidence type="ECO:0000313" key="5">
    <source>
        <dbReference type="EMBL" id="KAJ0966522.1"/>
    </source>
</evidence>
<evidence type="ECO:0000313" key="6">
    <source>
        <dbReference type="Proteomes" id="UP001085076"/>
    </source>
</evidence>
<reference evidence="5" key="1">
    <citation type="submission" date="2021-03" db="EMBL/GenBank/DDBJ databases">
        <authorList>
            <person name="Li Z."/>
            <person name="Yang C."/>
        </authorList>
    </citation>
    <scope>NUCLEOTIDE SEQUENCE</scope>
    <source>
        <strain evidence="5">Dzin_1.0</strain>
        <tissue evidence="5">Leaf</tissue>
    </source>
</reference>
<keyword evidence="2" id="KW-0649">Protein kinase inhibitor</keyword>
<comment type="similarity">
    <text evidence="1">Belongs to the CDI family. ICK/KRP subfamily.</text>
</comment>
<dbReference type="GO" id="GO:0005634">
    <property type="term" value="C:nucleus"/>
    <property type="evidence" value="ECO:0007669"/>
    <property type="project" value="InterPro"/>
</dbReference>
<feature type="compositionally biased region" description="Basic and acidic residues" evidence="3">
    <location>
        <begin position="100"/>
        <end position="115"/>
    </location>
</feature>
<evidence type="ECO:0000256" key="2">
    <source>
        <dbReference type="ARBA" id="ARBA00023013"/>
    </source>
</evidence>
<dbReference type="PIRSF" id="PIRSF017811">
    <property type="entry name" value="CDK_inhib_pln"/>
    <property type="match status" value="1"/>
</dbReference>
<organism evidence="5 6">
    <name type="scientific">Dioscorea zingiberensis</name>
    <dbReference type="NCBI Taxonomy" id="325984"/>
    <lineage>
        <taxon>Eukaryota</taxon>
        <taxon>Viridiplantae</taxon>
        <taxon>Streptophyta</taxon>
        <taxon>Embryophyta</taxon>
        <taxon>Tracheophyta</taxon>
        <taxon>Spermatophyta</taxon>
        <taxon>Magnoliopsida</taxon>
        <taxon>Liliopsida</taxon>
        <taxon>Dioscoreales</taxon>
        <taxon>Dioscoreaceae</taxon>
        <taxon>Dioscorea</taxon>
    </lineage>
</organism>
<name>A0A9D5C5Q5_9LILI</name>
<gene>
    <name evidence="5" type="ORF">J5N97_023439</name>
</gene>
<dbReference type="Gene3D" id="4.10.365.10">
    <property type="entry name" value="p27"/>
    <property type="match status" value="1"/>
</dbReference>
<protein>
    <recommendedName>
        <fullName evidence="4">Cyclin-dependent kinase inhibitor domain-containing protein</fullName>
    </recommendedName>
</protein>
<dbReference type="EMBL" id="JAGGNH010000007">
    <property type="protein sequence ID" value="KAJ0966522.1"/>
    <property type="molecule type" value="Genomic_DNA"/>
</dbReference>
<dbReference type="AlphaFoldDB" id="A0A9D5C5Q5"/>
<feature type="region of interest" description="Disordered" evidence="3">
    <location>
        <begin position="213"/>
        <end position="240"/>
    </location>
</feature>
<dbReference type="Proteomes" id="UP001085076">
    <property type="component" value="Miscellaneous, Linkage group lg07"/>
</dbReference>
<evidence type="ECO:0000259" key="4">
    <source>
        <dbReference type="Pfam" id="PF02234"/>
    </source>
</evidence>
<reference evidence="5" key="2">
    <citation type="journal article" date="2022" name="Hortic Res">
        <title>The genome of Dioscorea zingiberensis sheds light on the biosynthesis, origin and evolution of the medicinally important diosgenin saponins.</title>
        <authorList>
            <person name="Li Y."/>
            <person name="Tan C."/>
            <person name="Li Z."/>
            <person name="Guo J."/>
            <person name="Li S."/>
            <person name="Chen X."/>
            <person name="Wang C."/>
            <person name="Dai X."/>
            <person name="Yang H."/>
            <person name="Song W."/>
            <person name="Hou L."/>
            <person name="Xu J."/>
            <person name="Tong Z."/>
            <person name="Xu A."/>
            <person name="Yuan X."/>
            <person name="Wang W."/>
            <person name="Yang Q."/>
            <person name="Chen L."/>
            <person name="Sun Z."/>
            <person name="Wang K."/>
            <person name="Pan B."/>
            <person name="Chen J."/>
            <person name="Bao Y."/>
            <person name="Liu F."/>
            <person name="Qi X."/>
            <person name="Gang D.R."/>
            <person name="Wen J."/>
            <person name="Li J."/>
        </authorList>
    </citation>
    <scope>NUCLEOTIDE SEQUENCE</scope>
    <source>
        <strain evidence="5">Dzin_1.0</strain>
    </source>
</reference>
<proteinExistence type="inferred from homology"/>
<feature type="compositionally biased region" description="Low complexity" evidence="3">
    <location>
        <begin position="33"/>
        <end position="59"/>
    </location>
</feature>
<dbReference type="InterPro" id="IPR044898">
    <property type="entry name" value="CDI_dom_sf"/>
</dbReference>
<sequence length="240" mass="26257">MGKYMKKAKALGGDVALMEVPHPSPLGVRTRARTLALQRLQGPTSSSPAPSSSSSYLQLRSRRLHKVASPLPKSKENPNGHNPSPNPKSSGKAGPCLRSRATEQERCGGSRKEAVVSEVSPEGDTAVEVSFGENVLDCEGRNRNARETTPCSLIRDSETIGTPGSTTRRTSSVVINRGIENSSCRSIPTAHEMEEFFKEAEQLQQRSFTEKYNYDPVNDQPLPGRFEWVKLDSQSSEDQS</sequence>
<keyword evidence="6" id="KW-1185">Reference proteome</keyword>
<evidence type="ECO:0000256" key="1">
    <source>
        <dbReference type="ARBA" id="ARBA00010274"/>
    </source>
</evidence>
<feature type="compositionally biased region" description="Polar residues" evidence="3">
    <location>
        <begin position="79"/>
        <end position="89"/>
    </location>
</feature>